<keyword evidence="10" id="KW-1185">Reference proteome</keyword>
<comment type="subcellular location">
    <subcellularLocation>
        <location evidence="1 7">Cell membrane</location>
        <topology evidence="1 7">Multi-pass membrane protein</topology>
    </subcellularLocation>
</comment>
<evidence type="ECO:0000256" key="3">
    <source>
        <dbReference type="ARBA" id="ARBA00022475"/>
    </source>
</evidence>
<reference evidence="9 10" key="1">
    <citation type="submission" date="2022-10" db="EMBL/GenBank/DDBJ databases">
        <title>Draft genome assembly of moderately radiation resistant bacterium Metabacillus halosaccharovorans.</title>
        <authorList>
            <person name="Pal S."/>
            <person name="Gopinathan A."/>
        </authorList>
    </citation>
    <scope>NUCLEOTIDE SEQUENCE [LARGE SCALE GENOMIC DNA]</scope>
    <source>
        <strain evidence="9 10">VITHBRA001</strain>
    </source>
</reference>
<evidence type="ECO:0000313" key="10">
    <source>
        <dbReference type="Proteomes" id="UP001526147"/>
    </source>
</evidence>
<dbReference type="PANTHER" id="PTHR43744">
    <property type="entry name" value="ABC TRANSPORTER PERMEASE PROTEIN MG189-RELATED-RELATED"/>
    <property type="match status" value="1"/>
</dbReference>
<evidence type="ECO:0000313" key="9">
    <source>
        <dbReference type="EMBL" id="MCV9888664.1"/>
    </source>
</evidence>
<dbReference type="EMBL" id="JAOYEY010000051">
    <property type="protein sequence ID" value="MCV9888664.1"/>
    <property type="molecule type" value="Genomic_DNA"/>
</dbReference>
<sequence length="276" mass="30572">MKKSNKKSIPIVIIAVFLSILFLLPLVWMIFTSFKTLGESMSSTSILPKEWTLVNYTEMFTDASQAPIILWLFNTGIVTLIGTVLVVIVDILAAYALARLNVPGKKVILLLVVGALTIPGIVTLFPAFYLFKSVNLLDTFVPLIFPYTASTLGVFLIYNFLLSFPKELEEAAYLDGANQWDILMKVIFPTIKPVVMTLGVITFMNIYNDYLWPSLVVNSNEMRTITTGIASLIQGSNFVNPAKMMASTVIATIPAIIVFLYANKYFVKSVTNSGIK</sequence>
<dbReference type="Gene3D" id="1.10.3720.10">
    <property type="entry name" value="MetI-like"/>
    <property type="match status" value="1"/>
</dbReference>
<evidence type="ECO:0000256" key="1">
    <source>
        <dbReference type="ARBA" id="ARBA00004651"/>
    </source>
</evidence>
<comment type="caution">
    <text evidence="9">The sequence shown here is derived from an EMBL/GenBank/DDBJ whole genome shotgun (WGS) entry which is preliminary data.</text>
</comment>
<dbReference type="SUPFAM" id="SSF161098">
    <property type="entry name" value="MetI-like"/>
    <property type="match status" value="1"/>
</dbReference>
<protein>
    <submittedName>
        <fullName evidence="9">Carbohydrate ABC transporter permease</fullName>
    </submittedName>
</protein>
<accession>A0ABT3DNQ1</accession>
<feature type="transmembrane region" description="Helical" evidence="7">
    <location>
        <begin position="244"/>
        <end position="262"/>
    </location>
</feature>
<evidence type="ECO:0000256" key="5">
    <source>
        <dbReference type="ARBA" id="ARBA00022989"/>
    </source>
</evidence>
<evidence type="ECO:0000256" key="2">
    <source>
        <dbReference type="ARBA" id="ARBA00022448"/>
    </source>
</evidence>
<organism evidence="9 10">
    <name type="scientific">Metabacillus halosaccharovorans</name>
    <dbReference type="NCBI Taxonomy" id="930124"/>
    <lineage>
        <taxon>Bacteria</taxon>
        <taxon>Bacillati</taxon>
        <taxon>Bacillota</taxon>
        <taxon>Bacilli</taxon>
        <taxon>Bacillales</taxon>
        <taxon>Bacillaceae</taxon>
        <taxon>Metabacillus</taxon>
    </lineage>
</organism>
<keyword evidence="5 7" id="KW-1133">Transmembrane helix</keyword>
<feature type="transmembrane region" description="Helical" evidence="7">
    <location>
        <begin position="12"/>
        <end position="31"/>
    </location>
</feature>
<dbReference type="PROSITE" id="PS50928">
    <property type="entry name" value="ABC_TM1"/>
    <property type="match status" value="1"/>
</dbReference>
<comment type="similarity">
    <text evidence="7">Belongs to the binding-protein-dependent transport system permease family.</text>
</comment>
<feature type="transmembrane region" description="Helical" evidence="7">
    <location>
        <begin position="107"/>
        <end position="131"/>
    </location>
</feature>
<evidence type="ECO:0000256" key="4">
    <source>
        <dbReference type="ARBA" id="ARBA00022692"/>
    </source>
</evidence>
<dbReference type="Pfam" id="PF00528">
    <property type="entry name" value="BPD_transp_1"/>
    <property type="match status" value="1"/>
</dbReference>
<dbReference type="PANTHER" id="PTHR43744:SF12">
    <property type="entry name" value="ABC TRANSPORTER PERMEASE PROTEIN MG189-RELATED"/>
    <property type="match status" value="1"/>
</dbReference>
<dbReference type="InterPro" id="IPR035906">
    <property type="entry name" value="MetI-like_sf"/>
</dbReference>
<keyword evidence="4 7" id="KW-0812">Transmembrane</keyword>
<feature type="domain" description="ABC transmembrane type-1" evidence="8">
    <location>
        <begin position="72"/>
        <end position="262"/>
    </location>
</feature>
<dbReference type="InterPro" id="IPR000515">
    <property type="entry name" value="MetI-like"/>
</dbReference>
<dbReference type="Proteomes" id="UP001526147">
    <property type="component" value="Unassembled WGS sequence"/>
</dbReference>
<evidence type="ECO:0000256" key="6">
    <source>
        <dbReference type="ARBA" id="ARBA00023136"/>
    </source>
</evidence>
<proteinExistence type="inferred from homology"/>
<feature type="transmembrane region" description="Helical" evidence="7">
    <location>
        <begin position="68"/>
        <end position="95"/>
    </location>
</feature>
<feature type="transmembrane region" description="Helical" evidence="7">
    <location>
        <begin position="182"/>
        <end position="207"/>
    </location>
</feature>
<keyword evidence="6 7" id="KW-0472">Membrane</keyword>
<feature type="transmembrane region" description="Helical" evidence="7">
    <location>
        <begin position="143"/>
        <end position="161"/>
    </location>
</feature>
<dbReference type="CDD" id="cd06261">
    <property type="entry name" value="TM_PBP2"/>
    <property type="match status" value="1"/>
</dbReference>
<dbReference type="RefSeq" id="WP_264144711.1">
    <property type="nucleotide sequence ID" value="NZ_JAOYEY010000051.1"/>
</dbReference>
<keyword evidence="2 7" id="KW-0813">Transport</keyword>
<keyword evidence="3" id="KW-1003">Cell membrane</keyword>
<evidence type="ECO:0000256" key="7">
    <source>
        <dbReference type="RuleBase" id="RU363032"/>
    </source>
</evidence>
<gene>
    <name evidence="9" type="ORF">OIH86_23710</name>
</gene>
<name>A0ABT3DNQ1_9BACI</name>
<evidence type="ECO:0000259" key="8">
    <source>
        <dbReference type="PROSITE" id="PS50928"/>
    </source>
</evidence>